<gene>
    <name evidence="2" type="ORF">O3P16_11950</name>
</gene>
<name>A0ABT4UMX7_9BACT</name>
<dbReference type="RefSeq" id="WP_407031850.1">
    <property type="nucleotide sequence ID" value="NZ_JAQGEF010000013.1"/>
</dbReference>
<dbReference type="InterPro" id="IPR010994">
    <property type="entry name" value="RuvA_2-like"/>
</dbReference>
<comment type="caution">
    <text evidence="2">The sequence shown here is derived from an EMBL/GenBank/DDBJ whole genome shotgun (WGS) entry which is preliminary data.</text>
</comment>
<feature type="coiled-coil region" evidence="1">
    <location>
        <begin position="19"/>
        <end position="46"/>
    </location>
</feature>
<protein>
    <submittedName>
        <fullName evidence="2">Helix-hairpin-helix domain-containing protein</fullName>
    </submittedName>
</protein>
<proteinExistence type="predicted"/>
<evidence type="ECO:0000313" key="2">
    <source>
        <dbReference type="EMBL" id="MDA3615523.1"/>
    </source>
</evidence>
<organism evidence="2 3">
    <name type="scientific">Polluticaenibacter yanchengensis</name>
    <dbReference type="NCBI Taxonomy" id="3014562"/>
    <lineage>
        <taxon>Bacteria</taxon>
        <taxon>Pseudomonadati</taxon>
        <taxon>Bacteroidota</taxon>
        <taxon>Chitinophagia</taxon>
        <taxon>Chitinophagales</taxon>
        <taxon>Chitinophagaceae</taxon>
        <taxon>Polluticaenibacter</taxon>
    </lineage>
</organism>
<sequence length="686" mass="79152">MIKKYCVILLFSLWAIYGRSQETQTTQKVEQQMEDLTEANESETEDDSYIQQLLFLRRSPLNLNTASESDLTVFKNLSALQIQQFLKYRQVLGKLLSFYELQAVPGWDVETIKYIQPYAYVGPAESVAESFFSRFRGGFNTILMRHSQVLEKQRGFIPDAEGKTKYLGNNHRYLFRYKYQFKNLLQFGLVGDKDAGEQFFKGAQKNGFDFYSFHLFARNLGNVKRLALGDFTVNMGQGLLTFQSLAFRKSADVTNVKRQTEIFRPYNSAGEFNFHRGIATTVQAGIFHVSAFASYKKASASTTIADTAENFEDYFSSVLTSGYHRTETEAGNRNTITQTTFGGNVQYKKNNLQIGINAIRYHLSMPMVKSDAPYNMFAASGKSLGGYSLDYGYTRKNVHFFGEAAMDLNNNMAHVHGLIASLHRLVDFSAVYRNISPKYNSLYANAFTESTQPKNERGLYTGLSFKPSYTWRIDAYADVFTFPWLRYRVDRPSKGAEYLLQVNWRPNRQFEMYTRFRRESKAINLSNTPDPFKITDNIPRVNWRTQFTYKLSPAVQLRSRAEFVWYNTGNPALAEKGTTIYADLIYKPPMSAFTCNARFQFFQTDGYNSRVYAYENDVLYSFSIPALYGTGTRAYVNINYDLTKNLTMWFRIARTMYNNQQTIGSGYDIIYGNHKTDFRIQMQYTF</sequence>
<evidence type="ECO:0000313" key="3">
    <source>
        <dbReference type="Proteomes" id="UP001210231"/>
    </source>
</evidence>
<reference evidence="2 3" key="1">
    <citation type="submission" date="2022-12" db="EMBL/GenBank/DDBJ databases">
        <title>Chitinophagaceae gen. sp. nov., a new member of the family Chitinophagaceae, isolated from soil in a chemical factory.</title>
        <authorList>
            <person name="Ke Z."/>
        </authorList>
    </citation>
    <scope>NUCLEOTIDE SEQUENCE [LARGE SCALE GENOMIC DNA]</scope>
    <source>
        <strain evidence="2 3">LY-5</strain>
    </source>
</reference>
<keyword evidence="1" id="KW-0175">Coiled coil</keyword>
<evidence type="ECO:0000256" key="1">
    <source>
        <dbReference type="SAM" id="Coils"/>
    </source>
</evidence>
<dbReference type="EMBL" id="JAQGEF010000013">
    <property type="protein sequence ID" value="MDA3615523.1"/>
    <property type="molecule type" value="Genomic_DNA"/>
</dbReference>
<accession>A0ABT4UMX7</accession>
<keyword evidence="3" id="KW-1185">Reference proteome</keyword>
<dbReference type="SUPFAM" id="SSF47781">
    <property type="entry name" value="RuvA domain 2-like"/>
    <property type="match status" value="1"/>
</dbReference>
<dbReference type="Proteomes" id="UP001210231">
    <property type="component" value="Unassembled WGS sequence"/>
</dbReference>